<gene>
    <name evidence="1" type="ORF">HBO43_11300</name>
</gene>
<dbReference type="OrthoDB" id="9933461at2"/>
<dbReference type="AlphaFoldDB" id="A0A7Y0ZSJ2"/>
<name>A0A7Y0ZSJ2_PSEVE</name>
<evidence type="ECO:0000313" key="1">
    <source>
        <dbReference type="EMBL" id="NMX97181.1"/>
    </source>
</evidence>
<evidence type="ECO:0000313" key="2">
    <source>
        <dbReference type="Proteomes" id="UP000552560"/>
    </source>
</evidence>
<organism evidence="1 2">
    <name type="scientific">Pseudomonas veronii</name>
    <dbReference type="NCBI Taxonomy" id="76761"/>
    <lineage>
        <taxon>Bacteria</taxon>
        <taxon>Pseudomonadati</taxon>
        <taxon>Pseudomonadota</taxon>
        <taxon>Gammaproteobacteria</taxon>
        <taxon>Pseudomonadales</taxon>
        <taxon>Pseudomonadaceae</taxon>
        <taxon>Pseudomonas</taxon>
    </lineage>
</organism>
<proteinExistence type="predicted"/>
<comment type="caution">
    <text evidence="1">The sequence shown here is derived from an EMBL/GenBank/DDBJ whole genome shotgun (WGS) entry which is preliminary data.</text>
</comment>
<sequence length="98" mass="11077">MPHRLAKLKAALNQTPNDSYEQFQLLRDGLLASLVDWPVQKWDVADEHLPTDQCASQNSRDWLNALTIVLGQELPANKLEATPERLKSILMLTPMISI</sequence>
<dbReference type="KEGG" id="pvr:PverR02_16450"/>
<dbReference type="Proteomes" id="UP000552560">
    <property type="component" value="Unassembled WGS sequence"/>
</dbReference>
<protein>
    <submittedName>
        <fullName evidence="1">Uncharacterized protein</fullName>
    </submittedName>
</protein>
<reference evidence="1 2" key="1">
    <citation type="journal article" date="2020" name="Front. Microbiol.">
        <title>Genetic Organization of the aprX-lipA2 Operon Affects the Proteolytic Potential of Pseudomonas Species in Milk.</title>
        <authorList>
            <person name="Maier C."/>
            <person name="Huptas C."/>
            <person name="von Neubeck M."/>
            <person name="Scherer S."/>
            <person name="Wenning M."/>
            <person name="Lucking G."/>
        </authorList>
    </citation>
    <scope>NUCLEOTIDE SEQUENCE [LARGE SCALE GENOMIC DNA]</scope>
    <source>
        <strain evidence="1 2">WS 4671</strain>
    </source>
</reference>
<dbReference type="EMBL" id="JAAQWE010000008">
    <property type="protein sequence ID" value="NMX97181.1"/>
    <property type="molecule type" value="Genomic_DNA"/>
</dbReference>
<accession>A0A7Y0ZSJ2</accession>
<dbReference type="GeneID" id="47556747"/>
<dbReference type="RefSeq" id="WP_046383561.1">
    <property type="nucleotide sequence ID" value="NZ_CP018420.1"/>
</dbReference>